<organism evidence="1 2">
    <name type="scientific">Acaulospora colombiana</name>
    <dbReference type="NCBI Taxonomy" id="27376"/>
    <lineage>
        <taxon>Eukaryota</taxon>
        <taxon>Fungi</taxon>
        <taxon>Fungi incertae sedis</taxon>
        <taxon>Mucoromycota</taxon>
        <taxon>Glomeromycotina</taxon>
        <taxon>Glomeromycetes</taxon>
        <taxon>Diversisporales</taxon>
        <taxon>Acaulosporaceae</taxon>
        <taxon>Acaulospora</taxon>
    </lineage>
</organism>
<name>A0ACA9R4N4_9GLOM</name>
<evidence type="ECO:0000313" key="1">
    <source>
        <dbReference type="EMBL" id="CAG8777050.1"/>
    </source>
</evidence>
<accession>A0ACA9R4N4</accession>
<reference evidence="1" key="1">
    <citation type="submission" date="2021-06" db="EMBL/GenBank/DDBJ databases">
        <authorList>
            <person name="Kallberg Y."/>
            <person name="Tangrot J."/>
            <person name="Rosling A."/>
        </authorList>
    </citation>
    <scope>NUCLEOTIDE SEQUENCE</scope>
    <source>
        <strain evidence="1">CL356</strain>
    </source>
</reference>
<feature type="non-terminal residue" evidence="1">
    <location>
        <position position="121"/>
    </location>
</feature>
<proteinExistence type="predicted"/>
<gene>
    <name evidence="1" type="ORF">ACOLOM_LOCUS14144</name>
</gene>
<feature type="non-terminal residue" evidence="1">
    <location>
        <position position="1"/>
    </location>
</feature>
<evidence type="ECO:0000313" key="2">
    <source>
        <dbReference type="Proteomes" id="UP000789525"/>
    </source>
</evidence>
<sequence length="121" mass="13879">CWLSFGSRRTSDVPMCFLANSITDCQATASVNHYSTRGRNEYRKKQRSRLTLTAQGALFLKERLCTRLWSRYERVLSIPSLIEMDEVHQSITAAIQTINTAFHKSSRVAVLIKIEVEINSR</sequence>
<keyword evidence="2" id="KW-1185">Reference proteome</keyword>
<protein>
    <submittedName>
        <fullName evidence="1">292_t:CDS:1</fullName>
    </submittedName>
</protein>
<comment type="caution">
    <text evidence="1">The sequence shown here is derived from an EMBL/GenBank/DDBJ whole genome shotgun (WGS) entry which is preliminary data.</text>
</comment>
<dbReference type="Proteomes" id="UP000789525">
    <property type="component" value="Unassembled WGS sequence"/>
</dbReference>
<dbReference type="EMBL" id="CAJVPT010068794">
    <property type="protein sequence ID" value="CAG8777050.1"/>
    <property type="molecule type" value="Genomic_DNA"/>
</dbReference>